<proteinExistence type="predicted"/>
<accession>X8J0R6</accession>
<feature type="non-terminal residue" evidence="1">
    <location>
        <position position="405"/>
    </location>
</feature>
<organism evidence="1 2">
    <name type="scientific">Rhizoctonia solani AG-3 Rhs1AP</name>
    <dbReference type="NCBI Taxonomy" id="1086054"/>
    <lineage>
        <taxon>Eukaryota</taxon>
        <taxon>Fungi</taxon>
        <taxon>Dikarya</taxon>
        <taxon>Basidiomycota</taxon>
        <taxon>Agaricomycotina</taxon>
        <taxon>Agaricomycetes</taxon>
        <taxon>Cantharellales</taxon>
        <taxon>Ceratobasidiaceae</taxon>
        <taxon>Rhizoctonia</taxon>
    </lineage>
</organism>
<name>X8J0R6_9AGAM</name>
<reference evidence="2" key="1">
    <citation type="journal article" date="2014" name="Genome Announc.">
        <title>Draft genome sequence of the plant-pathogenic soil fungus Rhizoctonia solani anastomosis group 3 strain Rhs1AP.</title>
        <authorList>
            <person name="Cubeta M.A."/>
            <person name="Thomas E."/>
            <person name="Dean R.A."/>
            <person name="Jabaji S."/>
            <person name="Neate S.M."/>
            <person name="Tavantzis S."/>
            <person name="Toda T."/>
            <person name="Vilgalys R."/>
            <person name="Bharathan N."/>
            <person name="Fedorova-Abrams N."/>
            <person name="Pakala S.B."/>
            <person name="Pakala S.M."/>
            <person name="Zafar N."/>
            <person name="Joardar V."/>
            <person name="Losada L."/>
            <person name="Nierman W.C."/>
        </authorList>
    </citation>
    <scope>NUCLEOTIDE SEQUENCE [LARGE SCALE GENOMIC DNA]</scope>
    <source>
        <strain evidence="2">AG-3</strain>
    </source>
</reference>
<gene>
    <name evidence="1" type="ORF">RSOL_146890</name>
</gene>
<dbReference type="Proteomes" id="UP000030108">
    <property type="component" value="Unassembled WGS sequence"/>
</dbReference>
<protein>
    <submittedName>
        <fullName evidence="1">Uncharacterized protein</fullName>
    </submittedName>
</protein>
<comment type="caution">
    <text evidence="1">The sequence shown here is derived from an EMBL/GenBank/DDBJ whole genome shotgun (WGS) entry which is preliminary data.</text>
</comment>
<evidence type="ECO:0000313" key="2">
    <source>
        <dbReference type="Proteomes" id="UP000030108"/>
    </source>
</evidence>
<dbReference type="AlphaFoldDB" id="X8J0R6"/>
<evidence type="ECO:0000313" key="1">
    <source>
        <dbReference type="EMBL" id="EUC55958.1"/>
    </source>
</evidence>
<sequence>MSLAHHRSQLLRNHKAQITPISTIRYSIKARNEPSLTNKLSSSVLGQGAPGLLRPQPGNFRGVEIVSRQLSYLGVKTRYDWDTRSHTKAGGAPTELHELPGVWFLRCAMPLINEKLSQTALCGRPSLVTKGSVGLRVGGRMGEGQKGVVPDESLYLAQIDSNGDEIQVQGAPRLIIETAGSESRRHVIEKVFEYFFEMIGVQTAVICDLTNVPPQAQSTSDARPAKAFKAEIAVWTRKATGFVDLDYPLDRCYHREELGGHKLGQVIPDTSYLYSKASPAAVCHLVPGRKFDSCAREYSRPNPNNPAEEQRIYRRSPDWIVVCDESTSTGPEELQPLIFDVYDFLRPCTQHPNSYIHIPDRIISIPLEVLRRKLMVALQHRRDPLLEAPMPASFTRRGYPASPRY</sequence>
<dbReference type="EMBL" id="JATN01000322">
    <property type="protein sequence ID" value="EUC55958.1"/>
    <property type="molecule type" value="Genomic_DNA"/>
</dbReference>
<dbReference type="OrthoDB" id="3185006at2759"/>